<dbReference type="KEGG" id="mgi:Mflv_0928"/>
<keyword evidence="2 6" id="KW-0540">Nuclease</keyword>
<dbReference type="NCBIfam" id="TIGR00028">
    <property type="entry name" value="Mtu_PIN_fam"/>
    <property type="match status" value="1"/>
</dbReference>
<dbReference type="Pfam" id="PF01850">
    <property type="entry name" value="PIN"/>
    <property type="match status" value="1"/>
</dbReference>
<keyword evidence="5 6" id="KW-0460">Magnesium</keyword>
<evidence type="ECO:0000256" key="4">
    <source>
        <dbReference type="ARBA" id="ARBA00022801"/>
    </source>
</evidence>
<dbReference type="GO" id="GO:0016788">
    <property type="term" value="F:hydrolase activity, acting on ester bonds"/>
    <property type="evidence" value="ECO:0007669"/>
    <property type="project" value="InterPro"/>
</dbReference>
<name>A4T4I6_MYCGI</name>
<keyword evidence="4 6" id="KW-0378">Hydrolase</keyword>
<reference evidence="8" key="2">
    <citation type="journal article" date="2013" name="PLoS ONE">
        <title>A Gene Expression Study of the Activities of Aromatic Ring-Cleavage Dioxygenases in Mycobacterium gilvum PYR-GCK to Changes in Salinity and pH during Pyrene Degradation.</title>
        <authorList>
            <person name="Badejo A.C."/>
            <person name="Badejo A.O."/>
            <person name="Shin K.H."/>
            <person name="Chai Y.G."/>
        </authorList>
    </citation>
    <scope>NUCLEOTIDE SEQUENCE [LARGE SCALE GENOMIC DNA]</scope>
    <source>
        <strain evidence="8">PYR-GCK</strain>
    </source>
</reference>
<dbReference type="HOGENOM" id="CLU_146668_1_0_11"/>
<sequence length="145" mass="15571">MRIVDANVLLYAVNSSSEHHDASRRWLDGALSGNDVVGLAWVPMLAFVRLTTKHGLFPSPLTPDDAMARITDWCSAPGAVIVNPTARHADVLATLLSDVGTGGNLVNDAHLAALALEHRARIVSYDNDFGRFSGVQWDVPESLLG</sequence>
<comment type="function">
    <text evidence="6">Toxic component of a toxin-antitoxin (TA) system. An RNase.</text>
</comment>
<dbReference type="GO" id="GO:0045926">
    <property type="term" value="P:negative regulation of growth"/>
    <property type="evidence" value="ECO:0007669"/>
    <property type="project" value="UniProtKB-ARBA"/>
</dbReference>
<feature type="binding site" evidence="6">
    <location>
        <position position="5"/>
    </location>
    <ligand>
        <name>Mg(2+)</name>
        <dbReference type="ChEBI" id="CHEBI:18420"/>
    </ligand>
</feature>
<evidence type="ECO:0000313" key="8">
    <source>
        <dbReference type="EMBL" id="ABP43412.1"/>
    </source>
</evidence>
<dbReference type="InterPro" id="IPR002716">
    <property type="entry name" value="PIN_dom"/>
</dbReference>
<dbReference type="SUPFAM" id="SSF88723">
    <property type="entry name" value="PIN domain-like"/>
    <property type="match status" value="1"/>
</dbReference>
<dbReference type="InterPro" id="IPR029060">
    <property type="entry name" value="PIN-like_dom_sf"/>
</dbReference>
<feature type="binding site" evidence="6">
    <location>
        <position position="108"/>
    </location>
    <ligand>
        <name>Mg(2+)</name>
        <dbReference type="ChEBI" id="CHEBI:18420"/>
    </ligand>
</feature>
<keyword evidence="6" id="KW-0800">Toxin</keyword>
<gene>
    <name evidence="6" type="primary">vapC</name>
    <name evidence="8" type="ordered locus">Mflv_0928</name>
</gene>
<dbReference type="Gene3D" id="3.40.50.1010">
    <property type="entry name" value="5'-nuclease"/>
    <property type="match status" value="1"/>
</dbReference>
<evidence type="ECO:0000259" key="7">
    <source>
        <dbReference type="Pfam" id="PF01850"/>
    </source>
</evidence>
<dbReference type="EC" id="3.1.-.-" evidence="6"/>
<evidence type="ECO:0000256" key="1">
    <source>
        <dbReference type="ARBA" id="ARBA00022649"/>
    </source>
</evidence>
<evidence type="ECO:0000256" key="3">
    <source>
        <dbReference type="ARBA" id="ARBA00022723"/>
    </source>
</evidence>
<proteinExistence type="inferred from homology"/>
<dbReference type="GO" id="GO:0090729">
    <property type="term" value="F:toxin activity"/>
    <property type="evidence" value="ECO:0007669"/>
    <property type="project" value="UniProtKB-KW"/>
</dbReference>
<protein>
    <recommendedName>
        <fullName evidence="6">Ribonuclease VapC</fullName>
        <shortName evidence="6">RNase VapC</shortName>
        <ecNumber evidence="6">3.1.-.-</ecNumber>
    </recommendedName>
    <alternativeName>
        <fullName evidence="6">Toxin VapC</fullName>
    </alternativeName>
</protein>
<dbReference type="AlphaFoldDB" id="A4T4I6"/>
<organism evidence="8">
    <name type="scientific">Mycolicibacterium gilvum (strain PYR-GCK)</name>
    <name type="common">Mycobacterium gilvum (strain PYR-GCK)</name>
    <dbReference type="NCBI Taxonomy" id="350054"/>
    <lineage>
        <taxon>Bacteria</taxon>
        <taxon>Bacillati</taxon>
        <taxon>Actinomycetota</taxon>
        <taxon>Actinomycetes</taxon>
        <taxon>Mycobacteriales</taxon>
        <taxon>Mycobacteriaceae</taxon>
        <taxon>Mycolicibacterium</taxon>
    </lineage>
</organism>
<dbReference type="GO" id="GO:0000287">
    <property type="term" value="F:magnesium ion binding"/>
    <property type="evidence" value="ECO:0007669"/>
    <property type="project" value="UniProtKB-UniRule"/>
</dbReference>
<dbReference type="GO" id="GO:0004540">
    <property type="term" value="F:RNA nuclease activity"/>
    <property type="evidence" value="ECO:0007669"/>
    <property type="project" value="InterPro"/>
</dbReference>
<dbReference type="InterPro" id="IPR022907">
    <property type="entry name" value="VapC_family"/>
</dbReference>
<dbReference type="STRING" id="350054.Mflv_0928"/>
<keyword evidence="3 6" id="KW-0479">Metal-binding</keyword>
<accession>A4T4I6</accession>
<dbReference type="EMBL" id="CP000656">
    <property type="protein sequence ID" value="ABP43412.1"/>
    <property type="molecule type" value="Genomic_DNA"/>
</dbReference>
<comment type="cofactor">
    <cofactor evidence="6">
        <name>Mg(2+)</name>
        <dbReference type="ChEBI" id="CHEBI:18420"/>
    </cofactor>
</comment>
<evidence type="ECO:0000256" key="6">
    <source>
        <dbReference type="HAMAP-Rule" id="MF_00265"/>
    </source>
</evidence>
<evidence type="ECO:0000256" key="2">
    <source>
        <dbReference type="ARBA" id="ARBA00022722"/>
    </source>
</evidence>
<dbReference type="CDD" id="cd18678">
    <property type="entry name" value="PIN_MtVapC25_VapC33-like"/>
    <property type="match status" value="1"/>
</dbReference>
<comment type="similarity">
    <text evidence="6">Belongs to the PINc/VapC protein family.</text>
</comment>
<reference evidence="8" key="1">
    <citation type="submission" date="2007-04" db="EMBL/GenBank/DDBJ databases">
        <authorList>
            <consortium name="US DOE Joint Genome Institute"/>
            <person name="Copeland A."/>
            <person name="Lucas S."/>
            <person name="Lapidus A."/>
            <person name="Barry K."/>
            <person name="Detter J.C."/>
            <person name="Glavina del Rio T."/>
            <person name="Hammon N."/>
            <person name="Israni S."/>
            <person name="Dalin E."/>
            <person name="Tice H."/>
            <person name="Pitluck S."/>
            <person name="Chain P."/>
            <person name="Malfatti S."/>
            <person name="Shin M."/>
            <person name="Vergez L."/>
            <person name="Schmutz J."/>
            <person name="Larimer F."/>
            <person name="Land M."/>
            <person name="Hauser L."/>
            <person name="Kyrpides N."/>
            <person name="Mikhailova N."/>
            <person name="Miller C."/>
            <person name="Richardson P."/>
        </authorList>
    </citation>
    <scope>NUCLEOTIDE SEQUENCE</scope>
    <source>
        <strain evidence="8">PYR-GCK</strain>
    </source>
</reference>
<dbReference type="OrthoDB" id="556169at2"/>
<keyword evidence="1 6" id="KW-1277">Toxin-antitoxin system</keyword>
<dbReference type="eggNOG" id="COG1848">
    <property type="taxonomic scope" value="Bacteria"/>
</dbReference>
<feature type="domain" description="PIN" evidence="7">
    <location>
        <begin position="3"/>
        <end position="133"/>
    </location>
</feature>
<evidence type="ECO:0000256" key="5">
    <source>
        <dbReference type="ARBA" id="ARBA00022842"/>
    </source>
</evidence>
<dbReference type="InterPro" id="IPR006226">
    <property type="entry name" value="Mtu_PIN"/>
</dbReference>
<dbReference type="HAMAP" id="MF_00265">
    <property type="entry name" value="VapC_Nob1"/>
    <property type="match status" value="1"/>
</dbReference>